<evidence type="ECO:0000313" key="9">
    <source>
        <dbReference type="EMBL" id="GAA1978628.1"/>
    </source>
</evidence>
<evidence type="ECO:0000256" key="2">
    <source>
        <dbReference type="ARBA" id="ARBA00022448"/>
    </source>
</evidence>
<keyword evidence="10" id="KW-1185">Reference proteome</keyword>
<accession>A0ABN2S184</accession>
<dbReference type="Gene3D" id="1.20.1250.20">
    <property type="entry name" value="MFS general substrate transporter like domains"/>
    <property type="match status" value="1"/>
</dbReference>
<dbReference type="PANTHER" id="PTHR42718:SF47">
    <property type="entry name" value="METHYL VIOLOGEN RESISTANCE PROTEIN SMVA"/>
    <property type="match status" value="1"/>
</dbReference>
<keyword evidence="4 7" id="KW-0812">Transmembrane</keyword>
<dbReference type="EMBL" id="BAAANN010000030">
    <property type="protein sequence ID" value="GAA1978628.1"/>
    <property type="molecule type" value="Genomic_DNA"/>
</dbReference>
<feature type="transmembrane region" description="Helical" evidence="7">
    <location>
        <begin position="164"/>
        <end position="185"/>
    </location>
</feature>
<evidence type="ECO:0000256" key="5">
    <source>
        <dbReference type="ARBA" id="ARBA00022989"/>
    </source>
</evidence>
<evidence type="ECO:0000256" key="4">
    <source>
        <dbReference type="ARBA" id="ARBA00022692"/>
    </source>
</evidence>
<keyword evidence="5 7" id="KW-1133">Transmembrane helix</keyword>
<feature type="transmembrane region" description="Helical" evidence="7">
    <location>
        <begin position="197"/>
        <end position="216"/>
    </location>
</feature>
<keyword evidence="6 7" id="KW-0472">Membrane</keyword>
<evidence type="ECO:0000256" key="3">
    <source>
        <dbReference type="ARBA" id="ARBA00022475"/>
    </source>
</evidence>
<feature type="transmembrane region" description="Helical" evidence="7">
    <location>
        <begin position="47"/>
        <end position="69"/>
    </location>
</feature>
<dbReference type="SUPFAM" id="SSF103473">
    <property type="entry name" value="MFS general substrate transporter"/>
    <property type="match status" value="1"/>
</dbReference>
<gene>
    <name evidence="9" type="ORF">GCM10009754_63430</name>
</gene>
<dbReference type="RefSeq" id="WP_344427267.1">
    <property type="nucleotide sequence ID" value="NZ_BAAANN010000030.1"/>
</dbReference>
<organism evidence="9 10">
    <name type="scientific">Amycolatopsis minnesotensis</name>
    <dbReference type="NCBI Taxonomy" id="337894"/>
    <lineage>
        <taxon>Bacteria</taxon>
        <taxon>Bacillati</taxon>
        <taxon>Actinomycetota</taxon>
        <taxon>Actinomycetes</taxon>
        <taxon>Pseudonocardiales</taxon>
        <taxon>Pseudonocardiaceae</taxon>
        <taxon>Amycolatopsis</taxon>
    </lineage>
</organism>
<feature type="transmembrane region" description="Helical" evidence="7">
    <location>
        <begin position="134"/>
        <end position="158"/>
    </location>
</feature>
<dbReference type="PANTHER" id="PTHR42718">
    <property type="entry name" value="MAJOR FACILITATOR SUPERFAMILY MULTIDRUG TRANSPORTER MFSC"/>
    <property type="match status" value="1"/>
</dbReference>
<feature type="transmembrane region" description="Helical" evidence="7">
    <location>
        <begin position="400"/>
        <end position="419"/>
    </location>
</feature>
<reference evidence="9 10" key="1">
    <citation type="journal article" date="2019" name="Int. J. Syst. Evol. Microbiol.">
        <title>The Global Catalogue of Microorganisms (GCM) 10K type strain sequencing project: providing services to taxonomists for standard genome sequencing and annotation.</title>
        <authorList>
            <consortium name="The Broad Institute Genomics Platform"/>
            <consortium name="The Broad Institute Genome Sequencing Center for Infectious Disease"/>
            <person name="Wu L."/>
            <person name="Ma J."/>
        </authorList>
    </citation>
    <scope>NUCLEOTIDE SEQUENCE [LARGE SCALE GENOMIC DNA]</scope>
    <source>
        <strain evidence="9 10">JCM 14545</strain>
    </source>
</reference>
<feature type="transmembrane region" description="Helical" evidence="7">
    <location>
        <begin position="302"/>
        <end position="324"/>
    </location>
</feature>
<evidence type="ECO:0000256" key="6">
    <source>
        <dbReference type="ARBA" id="ARBA00023136"/>
    </source>
</evidence>
<feature type="transmembrane region" description="Helical" evidence="7">
    <location>
        <begin position="81"/>
        <end position="102"/>
    </location>
</feature>
<dbReference type="PROSITE" id="PS50850">
    <property type="entry name" value="MFS"/>
    <property type="match status" value="1"/>
</dbReference>
<name>A0ABN2S184_9PSEU</name>
<feature type="transmembrane region" description="Helical" evidence="7">
    <location>
        <begin position="265"/>
        <end position="290"/>
    </location>
</feature>
<evidence type="ECO:0000256" key="1">
    <source>
        <dbReference type="ARBA" id="ARBA00004651"/>
    </source>
</evidence>
<keyword evidence="3" id="KW-1003">Cell membrane</keyword>
<comment type="subcellular location">
    <subcellularLocation>
        <location evidence="1">Cell membrane</location>
        <topology evidence="1">Multi-pass membrane protein</topology>
    </subcellularLocation>
</comment>
<dbReference type="Pfam" id="PF07690">
    <property type="entry name" value="MFS_1"/>
    <property type="match status" value="1"/>
</dbReference>
<sequence>MTDVNPVRWLVLAILCVSLLLAGLDLTVLHVAVPSLAADLAPSGPALLWIVDAYSLTVAAFLVVCGALADRFGRKKVVLTGFAVFGASSLAAAFATSVPLLIAARAALGLGTALIMAATVAIIRTLFTDARERALAIGVWTAAHSVGTALGPVLGGLLVEHFHWGAVFLVNVPIVAVVLVAGAVVIPESRNPVPRRIDPASVVLSVLGLGGFAYGLKQLAAADGHGRASVLIGGAGVLLLAWFVRRQRRSSRALVDLSLFRERRFTVAVLAIFGCFGSYVAVLFLLMQWFQQARAFSPVEAGAAIVPLAVAAALGATLAPGIVARFGSRTVMTAALAGFSVALAVFAFSAAVSAYSVLAAVLVVSGFGAGIIMTSGADVITSAVRPQRAGEAAAIQETSFELSAGIGVAVLGSVAALAYRGALPALPFLSAGQAEAARGGVGAAAEVAATLPPDLARSVVTAAAAAYDHGVRVAAGGGAVVLLLIAFATAVLLHPGRVDKSTSVDALCGKN</sequence>
<evidence type="ECO:0000259" key="8">
    <source>
        <dbReference type="PROSITE" id="PS50850"/>
    </source>
</evidence>
<evidence type="ECO:0000313" key="10">
    <source>
        <dbReference type="Proteomes" id="UP001501116"/>
    </source>
</evidence>
<dbReference type="InterPro" id="IPR036259">
    <property type="entry name" value="MFS_trans_sf"/>
</dbReference>
<dbReference type="Gene3D" id="1.20.1720.10">
    <property type="entry name" value="Multidrug resistance protein D"/>
    <property type="match status" value="1"/>
</dbReference>
<feature type="transmembrane region" description="Helical" evidence="7">
    <location>
        <begin position="357"/>
        <end position="380"/>
    </location>
</feature>
<dbReference type="InterPro" id="IPR020846">
    <property type="entry name" value="MFS_dom"/>
</dbReference>
<proteinExistence type="predicted"/>
<feature type="transmembrane region" description="Helical" evidence="7">
    <location>
        <begin position="473"/>
        <end position="493"/>
    </location>
</feature>
<dbReference type="Proteomes" id="UP001501116">
    <property type="component" value="Unassembled WGS sequence"/>
</dbReference>
<comment type="caution">
    <text evidence="9">The sequence shown here is derived from an EMBL/GenBank/DDBJ whole genome shotgun (WGS) entry which is preliminary data.</text>
</comment>
<dbReference type="CDD" id="cd17321">
    <property type="entry name" value="MFS_MMR_MDR_like"/>
    <property type="match status" value="1"/>
</dbReference>
<dbReference type="PRINTS" id="PR01036">
    <property type="entry name" value="TCRTETB"/>
</dbReference>
<keyword evidence="2" id="KW-0813">Transport</keyword>
<feature type="transmembrane region" description="Helical" evidence="7">
    <location>
        <begin position="108"/>
        <end position="127"/>
    </location>
</feature>
<protein>
    <submittedName>
        <fullName evidence="9">MFS transporter</fullName>
    </submittedName>
</protein>
<feature type="transmembrane region" description="Helical" evidence="7">
    <location>
        <begin position="228"/>
        <end position="244"/>
    </location>
</feature>
<evidence type="ECO:0000256" key="7">
    <source>
        <dbReference type="SAM" id="Phobius"/>
    </source>
</evidence>
<dbReference type="InterPro" id="IPR011701">
    <property type="entry name" value="MFS"/>
</dbReference>
<feature type="domain" description="Major facilitator superfamily (MFS) profile" evidence="8">
    <location>
        <begin position="11"/>
        <end position="498"/>
    </location>
</feature>
<feature type="transmembrane region" description="Helical" evidence="7">
    <location>
        <begin position="331"/>
        <end position="351"/>
    </location>
</feature>